<evidence type="ECO:0000313" key="2">
    <source>
        <dbReference type="EMBL" id="VVP90749.1"/>
    </source>
</evidence>
<dbReference type="EMBL" id="CABVIC010000001">
    <property type="protein sequence ID" value="VVO63665.1"/>
    <property type="molecule type" value="Genomic_DNA"/>
</dbReference>
<dbReference type="EMBL" id="CABVJG010000003">
    <property type="protein sequence ID" value="VVP90749.1"/>
    <property type="molecule type" value="Genomic_DNA"/>
</dbReference>
<protein>
    <recommendedName>
        <fullName evidence="5">Lipoprotein</fullName>
    </recommendedName>
</protein>
<organism evidence="1 3">
    <name type="scientific">Pseudomonas fluorescens</name>
    <dbReference type="NCBI Taxonomy" id="294"/>
    <lineage>
        <taxon>Bacteria</taxon>
        <taxon>Pseudomonadati</taxon>
        <taxon>Pseudomonadota</taxon>
        <taxon>Gammaproteobacteria</taxon>
        <taxon>Pseudomonadales</taxon>
        <taxon>Pseudomonadaceae</taxon>
        <taxon>Pseudomonas</taxon>
    </lineage>
</organism>
<dbReference type="PROSITE" id="PS51257">
    <property type="entry name" value="PROKAR_LIPOPROTEIN"/>
    <property type="match status" value="1"/>
</dbReference>
<gene>
    <name evidence="1" type="ORF">PS847_00934</name>
    <name evidence="2" type="ORF">PS925_01362</name>
</gene>
<accession>A0A5E7HI52</accession>
<dbReference type="Proteomes" id="UP000326067">
    <property type="component" value="Unassembled WGS sequence"/>
</dbReference>
<proteinExistence type="predicted"/>
<evidence type="ECO:0008006" key="5">
    <source>
        <dbReference type="Google" id="ProtNLM"/>
    </source>
</evidence>
<dbReference type="RefSeq" id="WP_150635279.1">
    <property type="nucleotide sequence ID" value="NZ_CABVIC010000001.1"/>
</dbReference>
<evidence type="ECO:0000313" key="4">
    <source>
        <dbReference type="Proteomes" id="UP000412311"/>
    </source>
</evidence>
<name>A0A5E7HI52_PSEFL</name>
<sequence>MRATHTATVLSLAILAGCSAQPKAFYQTPPMHGEKLMDGTNYEGDWDGLPKFTLAKSQLVVDFKDKEKKTTPEMISVPTEAQLESDSRTRFMLRQDDAFGIDTHLKVTKIDNTDLLSSVGTEVEDKRVKYIEAAGTLAVSLIGALALNADSELPISIDSYQVLRDGEIKRKADTAYAKITSPDQSKTIHFQANFGPVKDDAIDNLVFAKRANEKAQETIFHSACRNVTVLFNDGPLAGEQFSATVADPRYIQTIRFPEKGSVNFHSACGANTTSLSSGTSSTLDIVNAVIAQSKSVREAWKTSISSKKANENAAAALAHAKAKAAALRAAGGN</sequence>
<reference evidence="3 4" key="1">
    <citation type="submission" date="2019-09" db="EMBL/GenBank/DDBJ databases">
        <authorList>
            <person name="Chandra G."/>
            <person name="Truman W A."/>
        </authorList>
    </citation>
    <scope>NUCLEOTIDE SEQUENCE [LARGE SCALE GENOMIC DNA]</scope>
    <source>
        <strain evidence="1">PS847</strain>
        <strain evidence="2">PS925</strain>
    </source>
</reference>
<dbReference type="AlphaFoldDB" id="A0A5E7HI52"/>
<evidence type="ECO:0000313" key="1">
    <source>
        <dbReference type="EMBL" id="VVO63665.1"/>
    </source>
</evidence>
<dbReference type="Proteomes" id="UP000412311">
    <property type="component" value="Unassembled WGS sequence"/>
</dbReference>
<evidence type="ECO:0000313" key="3">
    <source>
        <dbReference type="Proteomes" id="UP000326067"/>
    </source>
</evidence>